<comment type="caution">
    <text evidence="2">The sequence shown here is derived from an EMBL/GenBank/DDBJ whole genome shotgun (WGS) entry which is preliminary data.</text>
</comment>
<reference evidence="2 3" key="1">
    <citation type="submission" date="2019-09" db="EMBL/GenBank/DDBJ databases">
        <authorList>
            <person name="Cao W.R."/>
        </authorList>
    </citation>
    <scope>NUCLEOTIDE SEQUENCE [LARGE SCALE GENOMIC DNA]</scope>
    <source>
        <strain evidence="3">a4</strain>
    </source>
</reference>
<dbReference type="InterPro" id="IPR037523">
    <property type="entry name" value="VOC_core"/>
</dbReference>
<accession>A0A7J5AV60</accession>
<dbReference type="PROSITE" id="PS51819">
    <property type="entry name" value="VOC"/>
    <property type="match status" value="1"/>
</dbReference>
<proteinExistence type="predicted"/>
<evidence type="ECO:0000259" key="1">
    <source>
        <dbReference type="PROSITE" id="PS51819"/>
    </source>
</evidence>
<protein>
    <submittedName>
        <fullName evidence="2">VOC family protein</fullName>
    </submittedName>
</protein>
<dbReference type="SUPFAM" id="SSF54593">
    <property type="entry name" value="Glyoxalase/Bleomycin resistance protein/Dihydroxybiphenyl dioxygenase"/>
    <property type="match status" value="1"/>
</dbReference>
<dbReference type="InterPro" id="IPR029068">
    <property type="entry name" value="Glyas_Bleomycin-R_OHBP_Dase"/>
</dbReference>
<dbReference type="InterPro" id="IPR052164">
    <property type="entry name" value="Anthracycline_SecMetBiosynth"/>
</dbReference>
<organism evidence="2 3">
    <name type="scientific">Tenacibaculum aiptasiae</name>
    <dbReference type="NCBI Taxonomy" id="426481"/>
    <lineage>
        <taxon>Bacteria</taxon>
        <taxon>Pseudomonadati</taxon>
        <taxon>Bacteroidota</taxon>
        <taxon>Flavobacteriia</taxon>
        <taxon>Flavobacteriales</taxon>
        <taxon>Flavobacteriaceae</taxon>
        <taxon>Tenacibaculum</taxon>
    </lineage>
</organism>
<dbReference type="Proteomes" id="UP000467305">
    <property type="component" value="Unassembled WGS sequence"/>
</dbReference>
<keyword evidence="3" id="KW-1185">Reference proteome</keyword>
<evidence type="ECO:0000313" key="3">
    <source>
        <dbReference type="Proteomes" id="UP000467305"/>
    </source>
</evidence>
<feature type="domain" description="VOC" evidence="1">
    <location>
        <begin position="5"/>
        <end position="112"/>
    </location>
</feature>
<dbReference type="PANTHER" id="PTHR33993:SF1">
    <property type="entry name" value="GLYOXALASE FAMILY PROTEIN"/>
    <property type="match status" value="1"/>
</dbReference>
<gene>
    <name evidence="2" type="ORF">F7018_02640</name>
</gene>
<dbReference type="PANTHER" id="PTHR33993">
    <property type="entry name" value="GLYOXALASE-RELATED"/>
    <property type="match status" value="1"/>
</dbReference>
<dbReference type="Gene3D" id="3.10.180.10">
    <property type="entry name" value="2,3-Dihydroxybiphenyl 1,2-Dioxygenase, domain 1"/>
    <property type="match status" value="1"/>
</dbReference>
<dbReference type="OrthoDB" id="9804235at2"/>
<dbReference type="EMBL" id="WAAU01000003">
    <property type="protein sequence ID" value="KAB1160790.1"/>
    <property type="molecule type" value="Genomic_DNA"/>
</dbReference>
<dbReference type="CDD" id="cd07247">
    <property type="entry name" value="SgaA_N_like"/>
    <property type="match status" value="1"/>
</dbReference>
<sequence>MNNNHINYIEFKAKNIEKIKQFYSKAFDWTFTDYGPTYTAFSSSGLEGGFEKTDQKINNGALVVLYNENLEEIKQYIIELDGIISKEIFSFPGGKRFHFIDPSGNELAIWSDK</sequence>
<dbReference type="Pfam" id="PF00903">
    <property type="entry name" value="Glyoxalase"/>
    <property type="match status" value="1"/>
</dbReference>
<dbReference type="AlphaFoldDB" id="A0A7J5AV60"/>
<dbReference type="RefSeq" id="WP_150898419.1">
    <property type="nucleotide sequence ID" value="NZ_WAAU01000003.1"/>
</dbReference>
<dbReference type="InterPro" id="IPR004360">
    <property type="entry name" value="Glyas_Fos-R_dOase_dom"/>
</dbReference>
<name>A0A7J5AV60_9FLAO</name>
<evidence type="ECO:0000313" key="2">
    <source>
        <dbReference type="EMBL" id="KAB1160790.1"/>
    </source>
</evidence>